<dbReference type="PANTHER" id="PTHR34183:SF1">
    <property type="entry name" value="ENDOLYTIC PEPTIDOGLYCAN TRANSGLYCOSYLASE RLPA"/>
    <property type="match status" value="1"/>
</dbReference>
<feature type="domain" description="RlpA-like protein double-psi beta-barrel" evidence="2">
    <location>
        <begin position="24"/>
        <end position="107"/>
    </location>
</feature>
<keyword evidence="3" id="KW-0449">Lipoprotein</keyword>
<accession>L1NCX0</accession>
<gene>
    <name evidence="3" type="ORF">HMPREF9151_01071</name>
</gene>
<evidence type="ECO:0000259" key="2">
    <source>
        <dbReference type="Pfam" id="PF03330"/>
    </source>
</evidence>
<dbReference type="InterPro" id="IPR036908">
    <property type="entry name" value="RlpA-like_sf"/>
</dbReference>
<proteinExistence type="inferred from homology"/>
<dbReference type="EMBL" id="AMEP01000074">
    <property type="protein sequence ID" value="EKY01213.1"/>
    <property type="molecule type" value="Genomic_DNA"/>
</dbReference>
<dbReference type="InterPro" id="IPR012997">
    <property type="entry name" value="RplA"/>
</dbReference>
<evidence type="ECO:0000313" key="4">
    <source>
        <dbReference type="Proteomes" id="UP000010433"/>
    </source>
</evidence>
<dbReference type="CDD" id="cd22268">
    <property type="entry name" value="DPBB_RlpA-like"/>
    <property type="match status" value="1"/>
</dbReference>
<dbReference type="SUPFAM" id="SSF50685">
    <property type="entry name" value="Barwin-like endoglucanases"/>
    <property type="match status" value="1"/>
</dbReference>
<protein>
    <submittedName>
        <fullName evidence="3">Putative rare lipoprotein A double-psi beta-barrel protein</fullName>
    </submittedName>
</protein>
<dbReference type="Proteomes" id="UP000010433">
    <property type="component" value="Unassembled WGS sequence"/>
</dbReference>
<dbReference type="HOGENOM" id="CLU_042923_7_2_10"/>
<feature type="non-terminal residue" evidence="3">
    <location>
        <position position="107"/>
    </location>
</feature>
<dbReference type="InterPro" id="IPR009009">
    <property type="entry name" value="RlpA-like_DPBB"/>
</dbReference>
<comment type="caution">
    <text evidence="3">The sequence shown here is derived from an EMBL/GenBank/DDBJ whole genome shotgun (WGS) entry which is preliminary data.</text>
</comment>
<dbReference type="PANTHER" id="PTHR34183">
    <property type="entry name" value="ENDOLYTIC PEPTIDOGLYCAN TRANSGLYCOSYLASE RLPA"/>
    <property type="match status" value="1"/>
</dbReference>
<evidence type="ECO:0000313" key="3">
    <source>
        <dbReference type="EMBL" id="EKY01213.1"/>
    </source>
</evidence>
<reference evidence="3 4" key="1">
    <citation type="submission" date="2012-05" db="EMBL/GenBank/DDBJ databases">
        <authorList>
            <person name="Weinstock G."/>
            <person name="Sodergren E."/>
            <person name="Lobos E.A."/>
            <person name="Fulton L."/>
            <person name="Fulton R."/>
            <person name="Courtney L."/>
            <person name="Fronick C."/>
            <person name="O'Laughlin M."/>
            <person name="Godfrey J."/>
            <person name="Wilson R.M."/>
            <person name="Miner T."/>
            <person name="Farmer C."/>
            <person name="Delehaunty K."/>
            <person name="Cordes M."/>
            <person name="Minx P."/>
            <person name="Tomlinson C."/>
            <person name="Chen J."/>
            <person name="Wollam A."/>
            <person name="Pepin K.H."/>
            <person name="Bhonagiri V."/>
            <person name="Zhang X."/>
            <person name="Suruliraj S."/>
            <person name="Warren W."/>
            <person name="Mitreva M."/>
            <person name="Mardis E.R."/>
            <person name="Wilson R.K."/>
        </authorList>
    </citation>
    <scope>NUCLEOTIDE SEQUENCE [LARGE SCALE GENOMIC DNA]</scope>
    <source>
        <strain evidence="3 4">F0055</strain>
    </source>
</reference>
<dbReference type="Gene3D" id="2.40.40.10">
    <property type="entry name" value="RlpA-like domain"/>
    <property type="match status" value="1"/>
</dbReference>
<name>L1NCX0_9BACT</name>
<organism evidence="3 4">
    <name type="scientific">Hoylesella saccharolytica F0055</name>
    <dbReference type="NCBI Taxonomy" id="1127699"/>
    <lineage>
        <taxon>Bacteria</taxon>
        <taxon>Pseudomonadati</taxon>
        <taxon>Bacteroidota</taxon>
        <taxon>Bacteroidia</taxon>
        <taxon>Bacteroidales</taxon>
        <taxon>Prevotellaceae</taxon>
        <taxon>Hoylesella</taxon>
    </lineage>
</organism>
<sequence>MIDRKQILLFILVMVGFIPLQAQQRGKATFYSRRATGARTSSGERLHHDSMTCAHRKYPFGTLLKVTNLSNGKEVVVRVTDRGPFGRGRIIDLSWGAAKQLDMLSKG</sequence>
<evidence type="ECO:0000256" key="1">
    <source>
        <dbReference type="RuleBase" id="RU003495"/>
    </source>
</evidence>
<comment type="similarity">
    <text evidence="1">Belongs to the RlpA family.</text>
</comment>
<dbReference type="AlphaFoldDB" id="L1NCX0"/>
<dbReference type="Pfam" id="PF03330">
    <property type="entry name" value="DPBB_1"/>
    <property type="match status" value="1"/>
</dbReference>
<dbReference type="STRING" id="1127699.HMPREF9151_01071"/>
<keyword evidence="4" id="KW-1185">Reference proteome</keyword>
<dbReference type="NCBIfam" id="TIGR00413">
    <property type="entry name" value="rlpA"/>
    <property type="match status" value="1"/>
</dbReference>